<dbReference type="FunCoup" id="A0A1Y1MEX2">
    <property type="interactions" value="1369"/>
</dbReference>
<evidence type="ECO:0000256" key="6">
    <source>
        <dbReference type="SAM" id="Phobius"/>
    </source>
</evidence>
<dbReference type="InterPro" id="IPR045014">
    <property type="entry name" value="TM41A/B"/>
</dbReference>
<protein>
    <recommendedName>
        <fullName evidence="7">VTT domain-containing protein</fullName>
    </recommendedName>
</protein>
<evidence type="ECO:0000256" key="4">
    <source>
        <dbReference type="ARBA" id="ARBA00023136"/>
    </source>
</evidence>
<dbReference type="OrthoDB" id="3364966at2759"/>
<dbReference type="AlphaFoldDB" id="A0A1Y1MEX2"/>
<feature type="domain" description="VTT" evidence="7">
    <location>
        <begin position="101"/>
        <end position="221"/>
    </location>
</feature>
<feature type="transmembrane region" description="Helical" evidence="6">
    <location>
        <begin position="82"/>
        <end position="101"/>
    </location>
</feature>
<evidence type="ECO:0000313" key="10">
    <source>
        <dbReference type="Proteomes" id="UP000327044"/>
    </source>
</evidence>
<feature type="transmembrane region" description="Helical" evidence="6">
    <location>
        <begin position="169"/>
        <end position="189"/>
    </location>
</feature>
<reference evidence="9 10" key="2">
    <citation type="journal article" date="2018" name="Elife">
        <title>Firefly genomes illuminate parallel origins of bioluminescence in beetles.</title>
        <authorList>
            <person name="Fallon T.R."/>
            <person name="Lower S.E."/>
            <person name="Chang C.H."/>
            <person name="Bessho-Uehara M."/>
            <person name="Martin G.J."/>
            <person name="Bewick A.J."/>
            <person name="Behringer M."/>
            <person name="Debat H.J."/>
            <person name="Wong I."/>
            <person name="Day J.C."/>
            <person name="Suvorov A."/>
            <person name="Silva C.J."/>
            <person name="Stanger-Hall K.F."/>
            <person name="Hall D.W."/>
            <person name="Schmitz R.J."/>
            <person name="Nelson D.R."/>
            <person name="Lewis S.M."/>
            <person name="Shigenobu S."/>
            <person name="Bybee S.M."/>
            <person name="Larracuente A.M."/>
            <person name="Oba Y."/>
            <person name="Weng J.K."/>
        </authorList>
    </citation>
    <scope>NUCLEOTIDE SEQUENCE [LARGE SCALE GENOMIC DNA]</scope>
    <source>
        <strain evidence="9">1611_PpyrPB1</strain>
        <tissue evidence="9">Whole body</tissue>
    </source>
</reference>
<proteinExistence type="inferred from homology"/>
<dbReference type="GO" id="GO:0000045">
    <property type="term" value="P:autophagosome assembly"/>
    <property type="evidence" value="ECO:0007669"/>
    <property type="project" value="TreeGrafter"/>
</dbReference>
<keyword evidence="4 6" id="KW-0472">Membrane</keyword>
<dbReference type="InterPro" id="IPR032816">
    <property type="entry name" value="VTT_dom"/>
</dbReference>
<accession>A0A1Y1MEX2</accession>
<evidence type="ECO:0000256" key="3">
    <source>
        <dbReference type="ARBA" id="ARBA00022989"/>
    </source>
</evidence>
<keyword evidence="10" id="KW-1185">Reference proteome</keyword>
<feature type="transmembrane region" description="Helical" evidence="6">
    <location>
        <begin position="113"/>
        <end position="142"/>
    </location>
</feature>
<gene>
    <name evidence="9" type="ORF">PPYR_07146</name>
</gene>
<dbReference type="PANTHER" id="PTHR43220">
    <property type="match status" value="1"/>
</dbReference>
<evidence type="ECO:0000259" key="7">
    <source>
        <dbReference type="Pfam" id="PF09335"/>
    </source>
</evidence>
<evidence type="ECO:0000256" key="5">
    <source>
        <dbReference type="ARBA" id="ARBA00025797"/>
    </source>
</evidence>
<keyword evidence="3 6" id="KW-1133">Transmembrane helix</keyword>
<evidence type="ECO:0000313" key="8">
    <source>
        <dbReference type="EMBL" id="JAV83130.1"/>
    </source>
</evidence>
<feature type="transmembrane region" description="Helical" evidence="6">
    <location>
        <begin position="25"/>
        <end position="47"/>
    </location>
</feature>
<evidence type="ECO:0000313" key="9">
    <source>
        <dbReference type="EMBL" id="KAB0799266.1"/>
    </source>
</evidence>
<evidence type="ECO:0000256" key="1">
    <source>
        <dbReference type="ARBA" id="ARBA00004141"/>
    </source>
</evidence>
<organism evidence="8">
    <name type="scientific">Photinus pyralis</name>
    <name type="common">Common eastern firefly</name>
    <name type="synonym">Lampyris pyralis</name>
    <dbReference type="NCBI Taxonomy" id="7054"/>
    <lineage>
        <taxon>Eukaryota</taxon>
        <taxon>Metazoa</taxon>
        <taxon>Ecdysozoa</taxon>
        <taxon>Arthropoda</taxon>
        <taxon>Hexapoda</taxon>
        <taxon>Insecta</taxon>
        <taxon>Pterygota</taxon>
        <taxon>Neoptera</taxon>
        <taxon>Endopterygota</taxon>
        <taxon>Coleoptera</taxon>
        <taxon>Polyphaga</taxon>
        <taxon>Elateriformia</taxon>
        <taxon>Elateroidea</taxon>
        <taxon>Lampyridae</taxon>
        <taxon>Lampyrinae</taxon>
        <taxon>Photinus</taxon>
    </lineage>
</organism>
<evidence type="ECO:0000256" key="2">
    <source>
        <dbReference type="ARBA" id="ARBA00022692"/>
    </source>
</evidence>
<dbReference type="Proteomes" id="UP000327044">
    <property type="component" value="Unassembled WGS sequence"/>
</dbReference>
<dbReference type="PANTHER" id="PTHR43220:SF18">
    <property type="entry name" value="TRANSMEMBRANE PROTEIN 41B"/>
    <property type="match status" value="1"/>
</dbReference>
<keyword evidence="2 6" id="KW-0812">Transmembrane</keyword>
<reference evidence="9" key="3">
    <citation type="submission" date="2019-08" db="EMBL/GenBank/DDBJ databases">
        <authorList>
            <consortium name="Photinus pyralis genome working group"/>
            <person name="Fallon T.R."/>
            <person name="Sander Lower S.E."/>
            <person name="Weng J.-K."/>
        </authorList>
    </citation>
    <scope>NUCLEOTIDE SEQUENCE</scope>
    <source>
        <strain evidence="9">1611_PpyrPB1</strain>
        <tissue evidence="9">Whole body</tissue>
    </source>
</reference>
<comment type="similarity">
    <text evidence="5">Belongs to the TMEM41 family.</text>
</comment>
<dbReference type="EMBL" id="GEZM01035686">
    <property type="protein sequence ID" value="JAV83130.1"/>
    <property type="molecule type" value="Transcribed_RNA"/>
</dbReference>
<dbReference type="Pfam" id="PF09335">
    <property type="entry name" value="VTT_dom"/>
    <property type="match status" value="1"/>
</dbReference>
<comment type="subcellular location">
    <subcellularLocation>
        <location evidence="1">Membrane</location>
        <topology evidence="1">Multi-pass membrane protein</topology>
    </subcellularLocation>
</comment>
<feature type="transmembrane region" description="Helical" evidence="6">
    <location>
        <begin position="233"/>
        <end position="254"/>
    </location>
</feature>
<dbReference type="EMBL" id="VVIM01000005">
    <property type="protein sequence ID" value="KAB0799266.1"/>
    <property type="molecule type" value="Genomic_DNA"/>
</dbReference>
<dbReference type="InParanoid" id="A0A1Y1MEX2"/>
<reference evidence="8" key="1">
    <citation type="journal article" date="2016" name="Sci. Rep.">
        <title>Molecular characterization of firefly nuptial gifts: a multi-omics approach sheds light on postcopulatory sexual selection.</title>
        <authorList>
            <person name="Al-Wathiqui N."/>
            <person name="Fallon T.R."/>
            <person name="South A."/>
            <person name="Weng J.K."/>
            <person name="Lewis S.M."/>
        </authorList>
    </citation>
    <scope>NUCLEOTIDE SEQUENCE</scope>
</reference>
<name>A0A1Y1MEX2_PHOPY</name>
<dbReference type="GO" id="GO:0005789">
    <property type="term" value="C:endoplasmic reticulum membrane"/>
    <property type="evidence" value="ECO:0007669"/>
    <property type="project" value="TreeGrafter"/>
</dbReference>
<sequence>MSVRIENEGTTTSETKREHFSTRAALGRVGLIFLCSSFALFLVYANFPQLSDDERLHIRLPWNIEDAKQLGIVLNRYKDDNFLQVMGAVFLTYIFLQTFAIPGSLFLSILSGFLFPFTVALVLVCTCSALGASLCFLLSQILGRKLVLKYFPERASKWSVIVNKQRDNLFNYMVFLRVTPFLPNWFINLTAPVIGVPLKPFAIGTFFGVAPPSFVAIQAGQTLHTMSNSDSTFSWNSVVLLAVFAVISLVPIFLKNKLREKFD</sequence>